<evidence type="ECO:0000256" key="2">
    <source>
        <dbReference type="SAM" id="SignalP"/>
    </source>
</evidence>
<protein>
    <recommendedName>
        <fullName evidence="3">Peptidoglycan binding-like domain-containing protein</fullName>
    </recommendedName>
</protein>
<dbReference type="Gene3D" id="1.10.101.10">
    <property type="entry name" value="PGBD-like superfamily/PGBD"/>
    <property type="match status" value="1"/>
</dbReference>
<dbReference type="InterPro" id="IPR002477">
    <property type="entry name" value="Peptidoglycan-bd-like"/>
</dbReference>
<evidence type="ECO:0000313" key="5">
    <source>
        <dbReference type="Proteomes" id="UP000503640"/>
    </source>
</evidence>
<dbReference type="Pfam" id="PF01471">
    <property type="entry name" value="PG_binding_1"/>
    <property type="match status" value="1"/>
</dbReference>
<feature type="chain" id="PRO_5029853159" description="Peptidoglycan binding-like domain-containing protein" evidence="2">
    <location>
        <begin position="20"/>
        <end position="165"/>
    </location>
</feature>
<sequence>MKRALSLIALAAVACTNRAATYSGDTSSGADTARAASSGAAISPSQLSPEQVRLVQRSLIDRGFAVDPTGNFDDRTQTALGDFQRARGLPATAALDRPTLDALGLDPREVTPPGGRAAAPASGPATEEGTGAGTGQTPGVSPYDPANSGQPDSSHPSRDGDDTDK</sequence>
<feature type="region of interest" description="Disordered" evidence="1">
    <location>
        <begin position="67"/>
        <end position="165"/>
    </location>
</feature>
<accession>A0A7I9VHN3</accession>
<feature type="compositionally biased region" description="Basic and acidic residues" evidence="1">
    <location>
        <begin position="155"/>
        <end position="165"/>
    </location>
</feature>
<dbReference type="PROSITE" id="PS51257">
    <property type="entry name" value="PROKAR_LIPOPROTEIN"/>
    <property type="match status" value="1"/>
</dbReference>
<proteinExistence type="predicted"/>
<keyword evidence="5" id="KW-1185">Reference proteome</keyword>
<evidence type="ECO:0000259" key="3">
    <source>
        <dbReference type="Pfam" id="PF01471"/>
    </source>
</evidence>
<dbReference type="AlphaFoldDB" id="A0A7I9VHN3"/>
<evidence type="ECO:0000313" key="4">
    <source>
        <dbReference type="EMBL" id="GEJ55913.1"/>
    </source>
</evidence>
<evidence type="ECO:0000256" key="1">
    <source>
        <dbReference type="SAM" id="MobiDB-lite"/>
    </source>
</evidence>
<organism evidence="4 5">
    <name type="scientific">Anaeromyxobacter diazotrophicus</name>
    <dbReference type="NCBI Taxonomy" id="2590199"/>
    <lineage>
        <taxon>Bacteria</taxon>
        <taxon>Pseudomonadati</taxon>
        <taxon>Myxococcota</taxon>
        <taxon>Myxococcia</taxon>
        <taxon>Myxococcales</taxon>
        <taxon>Cystobacterineae</taxon>
        <taxon>Anaeromyxobacteraceae</taxon>
        <taxon>Anaeromyxobacter</taxon>
    </lineage>
</organism>
<gene>
    <name evidence="4" type="ORF">AMYX_06540</name>
</gene>
<dbReference type="InterPro" id="IPR036365">
    <property type="entry name" value="PGBD-like_sf"/>
</dbReference>
<dbReference type="RefSeq" id="WP_176062944.1">
    <property type="nucleotide sequence ID" value="NZ_BJTG01000002.1"/>
</dbReference>
<name>A0A7I9VHN3_9BACT</name>
<dbReference type="SUPFAM" id="SSF47090">
    <property type="entry name" value="PGBD-like"/>
    <property type="match status" value="1"/>
</dbReference>
<reference evidence="5" key="1">
    <citation type="journal article" date="2020" name="Appl. Environ. Microbiol.">
        <title>Diazotrophic Anaeromyxobacter Isolates from Soils.</title>
        <authorList>
            <person name="Masuda Y."/>
            <person name="Yamanaka H."/>
            <person name="Xu Z.X."/>
            <person name="Shiratori Y."/>
            <person name="Aono T."/>
            <person name="Amachi S."/>
            <person name="Senoo K."/>
            <person name="Itoh H."/>
        </authorList>
    </citation>
    <scope>NUCLEOTIDE SEQUENCE [LARGE SCALE GENOMIC DNA]</scope>
    <source>
        <strain evidence="5">R267</strain>
    </source>
</reference>
<feature type="signal peptide" evidence="2">
    <location>
        <begin position="1"/>
        <end position="19"/>
    </location>
</feature>
<dbReference type="Proteomes" id="UP000503640">
    <property type="component" value="Unassembled WGS sequence"/>
</dbReference>
<feature type="compositionally biased region" description="Low complexity" evidence="1">
    <location>
        <begin position="112"/>
        <end position="129"/>
    </location>
</feature>
<keyword evidence="2" id="KW-0732">Signal</keyword>
<dbReference type="EMBL" id="BJTG01000002">
    <property type="protein sequence ID" value="GEJ55913.1"/>
    <property type="molecule type" value="Genomic_DNA"/>
</dbReference>
<dbReference type="InterPro" id="IPR036366">
    <property type="entry name" value="PGBDSf"/>
</dbReference>
<comment type="caution">
    <text evidence="4">The sequence shown here is derived from an EMBL/GenBank/DDBJ whole genome shotgun (WGS) entry which is preliminary data.</text>
</comment>
<feature type="domain" description="Peptidoglycan binding-like" evidence="3">
    <location>
        <begin position="50"/>
        <end position="103"/>
    </location>
</feature>